<dbReference type="RefSeq" id="WP_377458005.1">
    <property type="nucleotide sequence ID" value="NZ_JBHLUB010000003.1"/>
</dbReference>
<evidence type="ECO:0000313" key="5">
    <source>
        <dbReference type="Proteomes" id="UP001589862"/>
    </source>
</evidence>
<name>A0ABV6P9J9_9MICC</name>
<accession>A0ABV6P9J9</accession>
<evidence type="ECO:0000259" key="3">
    <source>
        <dbReference type="Pfam" id="PF13828"/>
    </source>
</evidence>
<reference evidence="4 5" key="1">
    <citation type="submission" date="2024-09" db="EMBL/GenBank/DDBJ databases">
        <authorList>
            <person name="Sun Q."/>
            <person name="Mori K."/>
        </authorList>
    </citation>
    <scope>NUCLEOTIDE SEQUENCE [LARGE SCALE GENOMIC DNA]</scope>
    <source>
        <strain evidence="4 5">NCAIM B.02604</strain>
    </source>
</reference>
<keyword evidence="2" id="KW-0812">Transmembrane</keyword>
<dbReference type="EMBL" id="JBHLUB010000003">
    <property type="protein sequence ID" value="MFC0581316.1"/>
    <property type="molecule type" value="Genomic_DNA"/>
</dbReference>
<feature type="region of interest" description="Disordered" evidence="1">
    <location>
        <begin position="1"/>
        <end position="32"/>
    </location>
</feature>
<proteinExistence type="predicted"/>
<evidence type="ECO:0000256" key="2">
    <source>
        <dbReference type="SAM" id="Phobius"/>
    </source>
</evidence>
<dbReference type="Proteomes" id="UP001589862">
    <property type="component" value="Unassembled WGS sequence"/>
</dbReference>
<dbReference type="Pfam" id="PF13828">
    <property type="entry name" value="DUF4190"/>
    <property type="match status" value="1"/>
</dbReference>
<keyword evidence="5" id="KW-1185">Reference proteome</keyword>
<evidence type="ECO:0000256" key="1">
    <source>
        <dbReference type="SAM" id="MobiDB-lite"/>
    </source>
</evidence>
<feature type="transmembrane region" description="Helical" evidence="2">
    <location>
        <begin position="55"/>
        <end position="83"/>
    </location>
</feature>
<keyword evidence="2" id="KW-0472">Membrane</keyword>
<keyword evidence="2" id="KW-1133">Transmembrane helix</keyword>
<feature type="domain" description="DUF4190" evidence="3">
    <location>
        <begin position="50"/>
        <end position="109"/>
    </location>
</feature>
<dbReference type="InterPro" id="IPR025241">
    <property type="entry name" value="DUF4190"/>
</dbReference>
<sequence>MNYPQQPTPQPGQPAYPPASYAGTSNPYANPAGHGMPPPVPYYPAPKRGMSIASLVLGLIALVFGISIIVQIVGLILGFVALGKEPEARGIAITGLVLNGITFIGWIVFIIVIVLAAAVSAGAAGALA</sequence>
<protein>
    <submittedName>
        <fullName evidence="4">DUF4190 domain-containing protein</fullName>
    </submittedName>
</protein>
<feature type="transmembrane region" description="Helical" evidence="2">
    <location>
        <begin position="103"/>
        <end position="127"/>
    </location>
</feature>
<evidence type="ECO:0000313" key="4">
    <source>
        <dbReference type="EMBL" id="MFC0581316.1"/>
    </source>
</evidence>
<gene>
    <name evidence="4" type="ORF">ACFFFR_02775</name>
</gene>
<feature type="compositionally biased region" description="Pro residues" evidence="1">
    <location>
        <begin position="1"/>
        <end position="17"/>
    </location>
</feature>
<organism evidence="4 5">
    <name type="scientific">Micrococcoides hystricis</name>
    <dbReference type="NCBI Taxonomy" id="1572761"/>
    <lineage>
        <taxon>Bacteria</taxon>
        <taxon>Bacillati</taxon>
        <taxon>Actinomycetota</taxon>
        <taxon>Actinomycetes</taxon>
        <taxon>Micrococcales</taxon>
        <taxon>Micrococcaceae</taxon>
        <taxon>Micrococcoides</taxon>
    </lineage>
</organism>
<comment type="caution">
    <text evidence="4">The sequence shown here is derived from an EMBL/GenBank/DDBJ whole genome shotgun (WGS) entry which is preliminary data.</text>
</comment>